<dbReference type="GO" id="GO:0006412">
    <property type="term" value="P:translation"/>
    <property type="evidence" value="ECO:0007669"/>
    <property type="project" value="UniProtKB-UniRule"/>
</dbReference>
<keyword evidence="4 6" id="KW-0687">Ribonucleoprotein</keyword>
<dbReference type="InterPro" id="IPR002363">
    <property type="entry name" value="Ribosomal_uL10_CS_bac"/>
</dbReference>
<keyword evidence="6" id="KW-0694">RNA-binding</keyword>
<protein>
    <recommendedName>
        <fullName evidence="5 6">Large ribosomal subunit protein uL10</fullName>
    </recommendedName>
</protein>
<dbReference type="InterPro" id="IPR043141">
    <property type="entry name" value="Ribosomal_uL10-like_sf"/>
</dbReference>
<evidence type="ECO:0000256" key="2">
    <source>
        <dbReference type="ARBA" id="ARBA00008889"/>
    </source>
</evidence>
<dbReference type="PANTHER" id="PTHR11560">
    <property type="entry name" value="39S RIBOSOMAL PROTEIN L10, MITOCHONDRIAL"/>
    <property type="match status" value="1"/>
</dbReference>
<evidence type="ECO:0000313" key="7">
    <source>
        <dbReference type="EMBL" id="OEG70930.1"/>
    </source>
</evidence>
<dbReference type="AlphaFoldDB" id="A0A1E5IK99"/>
<comment type="function">
    <text evidence="1 6">Forms part of the ribosomal stalk, playing a central role in the interaction of the ribosome with GTP-bound translation factors.</text>
</comment>
<keyword evidence="3 6" id="KW-0689">Ribosomal protein</keyword>
<dbReference type="HAMAP" id="MF_00362">
    <property type="entry name" value="Ribosomal_uL10"/>
    <property type="match status" value="1"/>
</dbReference>
<organism evidence="7 8">
    <name type="scientific">Endomicrobium trichonymphae</name>
    <dbReference type="NCBI Taxonomy" id="1408204"/>
    <lineage>
        <taxon>Bacteria</taxon>
        <taxon>Pseudomonadati</taxon>
        <taxon>Elusimicrobiota</taxon>
        <taxon>Endomicrobiia</taxon>
        <taxon>Endomicrobiales</taxon>
        <taxon>Endomicrobiaceae</taxon>
        <taxon>Candidatus Endomicrobiellum</taxon>
    </lineage>
</organism>
<comment type="similarity">
    <text evidence="2 6">Belongs to the universal ribosomal protein uL10 family.</text>
</comment>
<dbReference type="PROSITE" id="PS01109">
    <property type="entry name" value="RIBOSOMAL_L10"/>
    <property type="match status" value="1"/>
</dbReference>
<comment type="subunit">
    <text evidence="6">Part of the ribosomal stalk of the 50S ribosomal subunit. The N-terminus interacts with L11 and the large rRNA to form the base of the stalk. The C-terminus forms an elongated spine to which L12 dimers bind in a sequential fashion forming a multimeric L10(L12)X complex.</text>
</comment>
<keyword evidence="6" id="KW-0699">rRNA-binding</keyword>
<keyword evidence="8" id="KW-1185">Reference proteome</keyword>
<dbReference type="NCBIfam" id="NF000955">
    <property type="entry name" value="PRK00099.1-1"/>
    <property type="match status" value="1"/>
</dbReference>
<accession>A0A1E5IK99</accession>
<dbReference type="Gene3D" id="6.10.250.290">
    <property type="match status" value="1"/>
</dbReference>
<dbReference type="GO" id="GO:0003735">
    <property type="term" value="F:structural constituent of ribosome"/>
    <property type="evidence" value="ECO:0007669"/>
    <property type="project" value="InterPro"/>
</dbReference>
<dbReference type="Gene3D" id="3.30.70.1730">
    <property type="match status" value="1"/>
</dbReference>
<dbReference type="SUPFAM" id="SSF160369">
    <property type="entry name" value="Ribosomal protein L10-like"/>
    <property type="match status" value="1"/>
</dbReference>
<evidence type="ECO:0000256" key="6">
    <source>
        <dbReference type="HAMAP-Rule" id="MF_00362"/>
    </source>
</evidence>
<dbReference type="InterPro" id="IPR022973">
    <property type="entry name" value="Ribosomal_uL10_bac"/>
</dbReference>
<gene>
    <name evidence="6" type="primary">rplJ</name>
    <name evidence="7" type="ORF">ATZ36_16420</name>
</gene>
<reference evidence="7 8" key="1">
    <citation type="submission" date="2015-11" db="EMBL/GenBank/DDBJ databases">
        <title>Evidence for parallel genomic evolution in an endosymbiosis of termite gut flagellates.</title>
        <authorList>
            <person name="Zheng H."/>
        </authorList>
    </citation>
    <scope>NUCLEOTIDE SEQUENCE [LARGE SCALE GENOMIC DNA]</scope>
    <source>
        <strain evidence="7 8">CET450</strain>
    </source>
</reference>
<dbReference type="InterPro" id="IPR001790">
    <property type="entry name" value="Ribosomal_uL10"/>
</dbReference>
<dbReference type="Proteomes" id="UP000095237">
    <property type="component" value="Unassembled WGS sequence"/>
</dbReference>
<comment type="caution">
    <text evidence="7">The sequence shown here is derived from an EMBL/GenBank/DDBJ whole genome shotgun (WGS) entry which is preliminary data.</text>
</comment>
<sequence>MPNVKNQEVVKSLTEKFKAMKGLILTEYRGLTVEEISNLRLKLRPFGSEYTVVKNTLSKIAFKEAGIEAGENFSGSMALVIENEDIISPAKVVVEFAKTHAKLKIKAGFLEGTFVNAAVVEQLSALPSKEVLIARMLGSINATVTGFVNVLAANIRGLVTVLDAITKKQAA</sequence>
<dbReference type="GO" id="GO:0015934">
    <property type="term" value="C:large ribosomal subunit"/>
    <property type="evidence" value="ECO:0007669"/>
    <property type="project" value="InterPro"/>
</dbReference>
<dbReference type="InterPro" id="IPR047865">
    <property type="entry name" value="Ribosomal_uL10_bac_type"/>
</dbReference>
<evidence type="ECO:0000256" key="4">
    <source>
        <dbReference type="ARBA" id="ARBA00023274"/>
    </source>
</evidence>
<name>A0A1E5IK99_ENDTX</name>
<dbReference type="EMBL" id="LNVX01000281">
    <property type="protein sequence ID" value="OEG70930.1"/>
    <property type="molecule type" value="Genomic_DNA"/>
</dbReference>
<evidence type="ECO:0000256" key="1">
    <source>
        <dbReference type="ARBA" id="ARBA00002633"/>
    </source>
</evidence>
<evidence type="ECO:0000256" key="5">
    <source>
        <dbReference type="ARBA" id="ARBA00035202"/>
    </source>
</evidence>
<dbReference type="GO" id="GO:0070180">
    <property type="term" value="F:large ribosomal subunit rRNA binding"/>
    <property type="evidence" value="ECO:0007669"/>
    <property type="project" value="UniProtKB-UniRule"/>
</dbReference>
<proteinExistence type="inferred from homology"/>
<dbReference type="CDD" id="cd05797">
    <property type="entry name" value="Ribosomal_L10"/>
    <property type="match status" value="1"/>
</dbReference>
<dbReference type="Pfam" id="PF00466">
    <property type="entry name" value="Ribosomal_L10"/>
    <property type="match status" value="1"/>
</dbReference>
<evidence type="ECO:0000256" key="3">
    <source>
        <dbReference type="ARBA" id="ARBA00022980"/>
    </source>
</evidence>
<evidence type="ECO:0000313" key="8">
    <source>
        <dbReference type="Proteomes" id="UP000095237"/>
    </source>
</evidence>